<gene>
    <name evidence="2" type="ORF">SAMN03097708_02291</name>
</gene>
<dbReference type="InterPro" id="IPR015943">
    <property type="entry name" value="WD40/YVTN_repeat-like_dom_sf"/>
</dbReference>
<evidence type="ECO:0000313" key="3">
    <source>
        <dbReference type="Proteomes" id="UP000199648"/>
    </source>
</evidence>
<dbReference type="InterPro" id="IPR011047">
    <property type="entry name" value="Quinoprotein_ADH-like_sf"/>
</dbReference>
<reference evidence="2 3" key="1">
    <citation type="submission" date="2016-10" db="EMBL/GenBank/DDBJ databases">
        <authorList>
            <person name="de Groot N.N."/>
        </authorList>
    </citation>
    <scope>NUCLEOTIDE SEQUENCE [LARGE SCALE GENOMIC DNA]</scope>
    <source>
        <strain evidence="2 3">HLD2</strain>
    </source>
</reference>
<dbReference type="Gene3D" id="2.130.10.10">
    <property type="entry name" value="YVTN repeat-like/Quinoprotein amine dehydrogenase"/>
    <property type="match status" value="1"/>
</dbReference>
<dbReference type="OrthoDB" id="5786646at2"/>
<sequence>MAGTVKWEHPVDTTDSSINYNAPSGVVTIDNGIAYYLAPDDSHLYVYFVDLSGPTQNWREDVSGGFFYLVKTDPVVANGKLYYVVADSGYSSAEHRLRAFDLQSRTEVIDVVLPDGVQSDAMAVTDQGVYIVRDSFALVAFDAEDGTQLWDSGDLWYEDPESGNNLPTYPVTNGVPIVVGDTVYLAASESLKTFLYGFDPLNGDKKWTTAIFTDGASKGPIGYANGTVFITGDEVWALNDDTAAESCW</sequence>
<dbReference type="Pfam" id="PF13360">
    <property type="entry name" value="PQQ_2"/>
    <property type="match status" value="1"/>
</dbReference>
<keyword evidence="3" id="KW-1185">Reference proteome</keyword>
<protein>
    <submittedName>
        <fullName evidence="2">PQQ-like domain-containing protein</fullName>
    </submittedName>
</protein>
<dbReference type="STRING" id="415747.SAMN03097708_02291"/>
<dbReference type="SUPFAM" id="SSF50998">
    <property type="entry name" value="Quinoprotein alcohol dehydrogenase-like"/>
    <property type="match status" value="2"/>
</dbReference>
<dbReference type="InterPro" id="IPR018391">
    <property type="entry name" value="PQQ_b-propeller_rpt"/>
</dbReference>
<dbReference type="SMART" id="SM00564">
    <property type="entry name" value="PQQ"/>
    <property type="match status" value="2"/>
</dbReference>
<dbReference type="AlphaFoldDB" id="A0A1G5QLU1"/>
<organism evidence="2 3">
    <name type="scientific">Thiohalomonas denitrificans</name>
    <dbReference type="NCBI Taxonomy" id="415747"/>
    <lineage>
        <taxon>Bacteria</taxon>
        <taxon>Pseudomonadati</taxon>
        <taxon>Pseudomonadota</taxon>
        <taxon>Gammaproteobacteria</taxon>
        <taxon>Thiohalomonadales</taxon>
        <taxon>Thiohalomonadaceae</taxon>
        <taxon>Thiohalomonas</taxon>
    </lineage>
</organism>
<dbReference type="EMBL" id="FMWD01000006">
    <property type="protein sequence ID" value="SCZ62281.1"/>
    <property type="molecule type" value="Genomic_DNA"/>
</dbReference>
<name>A0A1G5QLU1_9GAMM</name>
<dbReference type="InterPro" id="IPR002372">
    <property type="entry name" value="PQQ_rpt_dom"/>
</dbReference>
<evidence type="ECO:0000313" key="2">
    <source>
        <dbReference type="EMBL" id="SCZ62281.1"/>
    </source>
</evidence>
<accession>A0A1G5QLU1</accession>
<proteinExistence type="predicted"/>
<dbReference type="Proteomes" id="UP000199648">
    <property type="component" value="Unassembled WGS sequence"/>
</dbReference>
<dbReference type="PANTHER" id="PTHR34512:SF30">
    <property type="entry name" value="OUTER MEMBRANE PROTEIN ASSEMBLY FACTOR BAMB"/>
    <property type="match status" value="1"/>
</dbReference>
<evidence type="ECO:0000259" key="1">
    <source>
        <dbReference type="Pfam" id="PF13360"/>
    </source>
</evidence>
<dbReference type="PANTHER" id="PTHR34512">
    <property type="entry name" value="CELL SURFACE PROTEIN"/>
    <property type="match status" value="1"/>
</dbReference>
<feature type="domain" description="Pyrrolo-quinoline quinone repeat" evidence="1">
    <location>
        <begin position="104"/>
        <end position="239"/>
    </location>
</feature>